<dbReference type="GO" id="GO:0003844">
    <property type="term" value="F:1,4-alpha-glucan branching enzyme activity"/>
    <property type="evidence" value="ECO:0007669"/>
    <property type="project" value="UniProtKB-UniRule"/>
</dbReference>
<dbReference type="NCBIfam" id="NF003811">
    <property type="entry name" value="PRK05402.1"/>
    <property type="match status" value="1"/>
</dbReference>
<evidence type="ECO:0000259" key="12">
    <source>
        <dbReference type="SMART" id="SM00642"/>
    </source>
</evidence>
<dbReference type="Gene3D" id="2.60.40.1180">
    <property type="entry name" value="Golgi alpha-mannosidase II"/>
    <property type="match status" value="1"/>
</dbReference>
<dbReference type="PANTHER" id="PTHR43651:SF3">
    <property type="entry name" value="1,4-ALPHA-GLUCAN-BRANCHING ENZYME"/>
    <property type="match status" value="1"/>
</dbReference>
<dbReference type="PIRSF" id="PIRSF000463">
    <property type="entry name" value="GlgB"/>
    <property type="match status" value="1"/>
</dbReference>
<keyword evidence="6 9" id="KW-0808">Transferase</keyword>
<dbReference type="Gene3D" id="2.60.40.10">
    <property type="entry name" value="Immunoglobulins"/>
    <property type="match status" value="2"/>
</dbReference>
<comment type="similarity">
    <text evidence="3 9">Belongs to the glycosyl hydrolase 13 family. GlgB subfamily.</text>
</comment>
<evidence type="ECO:0000256" key="2">
    <source>
        <dbReference type="ARBA" id="ARBA00004964"/>
    </source>
</evidence>
<dbReference type="FunFam" id="3.20.20.80:FF:000003">
    <property type="entry name" value="1,4-alpha-glucan branching enzyme GlgB"/>
    <property type="match status" value="1"/>
</dbReference>
<dbReference type="InterPro" id="IPR006048">
    <property type="entry name" value="A-amylase/branching_C"/>
</dbReference>
<dbReference type="EMBL" id="AVPK01000001">
    <property type="protein sequence ID" value="KGN39280.1"/>
    <property type="molecule type" value="Genomic_DNA"/>
</dbReference>
<evidence type="ECO:0000256" key="9">
    <source>
        <dbReference type="HAMAP-Rule" id="MF_00685"/>
    </source>
</evidence>
<dbReference type="SUPFAM" id="SSF51445">
    <property type="entry name" value="(Trans)glycosidases"/>
    <property type="match status" value="1"/>
</dbReference>
<dbReference type="STRING" id="1385521.N803_02040"/>
<evidence type="ECO:0000256" key="8">
    <source>
        <dbReference type="ARBA" id="ARBA00023277"/>
    </source>
</evidence>
<dbReference type="RefSeq" id="WP_052111616.1">
    <property type="nucleotide sequence ID" value="NZ_AVPK01000001.1"/>
</dbReference>
<dbReference type="InterPro" id="IPR044143">
    <property type="entry name" value="GlgB_N_E_set_prok"/>
</dbReference>
<dbReference type="InterPro" id="IPR014756">
    <property type="entry name" value="Ig_E-set"/>
</dbReference>
<dbReference type="GO" id="GO:0004553">
    <property type="term" value="F:hydrolase activity, hydrolyzing O-glycosyl compounds"/>
    <property type="evidence" value="ECO:0007669"/>
    <property type="project" value="InterPro"/>
</dbReference>
<feature type="region of interest" description="Disordered" evidence="11">
    <location>
        <begin position="733"/>
        <end position="790"/>
    </location>
</feature>
<dbReference type="Pfam" id="PF02806">
    <property type="entry name" value="Alpha-amylase_C"/>
    <property type="match status" value="1"/>
</dbReference>
<evidence type="ECO:0000256" key="7">
    <source>
        <dbReference type="ARBA" id="ARBA00023056"/>
    </source>
</evidence>
<evidence type="ECO:0000256" key="4">
    <source>
        <dbReference type="ARBA" id="ARBA00022600"/>
    </source>
</evidence>
<dbReference type="NCBIfam" id="TIGR01515">
    <property type="entry name" value="branching_enzym"/>
    <property type="match status" value="1"/>
</dbReference>
<dbReference type="InterPro" id="IPR017853">
    <property type="entry name" value="GH"/>
</dbReference>
<dbReference type="SUPFAM" id="SSF51011">
    <property type="entry name" value="Glycosyl hydrolase domain"/>
    <property type="match status" value="1"/>
</dbReference>
<evidence type="ECO:0000313" key="14">
    <source>
        <dbReference type="Proteomes" id="UP000030011"/>
    </source>
</evidence>
<dbReference type="Pfam" id="PF22019">
    <property type="entry name" value="GlgB_N"/>
    <property type="match status" value="1"/>
</dbReference>
<feature type="compositionally biased region" description="Acidic residues" evidence="11">
    <location>
        <begin position="733"/>
        <end position="748"/>
    </location>
</feature>
<dbReference type="GO" id="GO:0005978">
    <property type="term" value="P:glycogen biosynthetic process"/>
    <property type="evidence" value="ECO:0007669"/>
    <property type="project" value="UniProtKB-UniRule"/>
</dbReference>
<keyword evidence="5 9" id="KW-0328">Glycosyltransferase</keyword>
<dbReference type="eggNOG" id="COG0296">
    <property type="taxonomic scope" value="Bacteria"/>
</dbReference>
<gene>
    <name evidence="9" type="primary">glgB</name>
    <name evidence="13" type="ORF">N803_02040</name>
</gene>
<proteinExistence type="inferred from homology"/>
<dbReference type="InterPro" id="IPR004193">
    <property type="entry name" value="Glyco_hydro_13_N"/>
</dbReference>
<dbReference type="Gene3D" id="3.20.20.80">
    <property type="entry name" value="Glycosidases"/>
    <property type="match status" value="1"/>
</dbReference>
<dbReference type="OrthoDB" id="9800174at2"/>
<dbReference type="Pfam" id="PF02922">
    <property type="entry name" value="CBM_48"/>
    <property type="match status" value="1"/>
</dbReference>
<dbReference type="InterPro" id="IPR037439">
    <property type="entry name" value="Branching_enzy"/>
</dbReference>
<evidence type="ECO:0000256" key="11">
    <source>
        <dbReference type="SAM" id="MobiDB-lite"/>
    </source>
</evidence>
<feature type="domain" description="Glycosyl hydrolase family 13 catalytic" evidence="12">
    <location>
        <begin position="255"/>
        <end position="598"/>
    </location>
</feature>
<dbReference type="PANTHER" id="PTHR43651">
    <property type="entry name" value="1,4-ALPHA-GLUCAN-BRANCHING ENZYME"/>
    <property type="match status" value="1"/>
</dbReference>
<dbReference type="GO" id="GO:0043169">
    <property type="term" value="F:cation binding"/>
    <property type="evidence" value="ECO:0007669"/>
    <property type="project" value="InterPro"/>
</dbReference>
<keyword evidence="7 9" id="KW-0320">Glycogen biosynthesis</keyword>
<dbReference type="InterPro" id="IPR006047">
    <property type="entry name" value="GH13_cat_dom"/>
</dbReference>
<dbReference type="FunFam" id="2.60.40.10:FF:000169">
    <property type="entry name" value="1,4-alpha-glucan branching enzyme GlgB"/>
    <property type="match status" value="1"/>
</dbReference>
<feature type="active site" description="Proton donor" evidence="9 10">
    <location>
        <position position="460"/>
    </location>
</feature>
<evidence type="ECO:0000256" key="10">
    <source>
        <dbReference type="PIRSR" id="PIRSR000463-1"/>
    </source>
</evidence>
<comment type="subunit">
    <text evidence="9">Monomer.</text>
</comment>
<sequence>MTPTPAHEVSGAINALLQGRHQQPHDLLGQHLEDGGLRIRALRPMAAGVRVHFADGEVMSLDHEAEGVWSAVREGATETMDYRLLVNWGDGYEHVQDDPYRFAPTLGEIDLHLVGEGRHEELWTVLGARVHEYPGPLGTVRGTSFAVWAPRAKAVRVVGDFNGWDGRVHPMRLIGKSGVWELFIPEVGAGAVYKYEIRGADDVVRTKADPMARRTEVPPLTGSVVDEAGHEWGDSDWMTARAEGNPHNGPMSVYEVHLGSWRQGLSYRELAEHLVNYVLDLGFTHVEFLPVMEHPYGPSWGYQVTGYYAPTSRFGTPDDFKFLVDTLHQAGIGVILDWVPGHFPRDEWALARFDGLPLYEHPDPRRGDQPDWGTHIFDFGRLEVRNFLVANALYWLEEFHVDGLRVDAVASMLYLDYSRNDGEWLPNVHGGREHLEAIGLLQETNATAYKRVPGIVTIAEESTSWPGVTKATSGGGLGFGLKWNMGWMNDSLRYLGERPYDRQHHHGLLTFALMYAFSENYVLPISHDEVVHGKGSLVNKAPGNRQEQLATVRAFLAYMWAHPGKQLLFMGCEFAQPSEWADGKSLDWWLLDQPAHYRVHNLVKELNRVYRGHPALWSLDSQPAGFEWLDADDNRGNTYSFVRFEDASRQSGDAVVCVVNFGGDAKEWLRVGVPFGGQWKVILDTSGYDQHGTPSQADNILDAAHEGWNNQPFHVTVRLAGLTALYLAPVVDESEPDAASESELESDDPAPKAESDEPTAELEPASEAVAEPDTTEPADASAPNPAKETP</sequence>
<dbReference type="InterPro" id="IPR013783">
    <property type="entry name" value="Ig-like_fold"/>
</dbReference>
<evidence type="ECO:0000256" key="5">
    <source>
        <dbReference type="ARBA" id="ARBA00022676"/>
    </source>
</evidence>
<comment type="catalytic activity">
    <reaction evidence="1 9">
        <text>Transfers a segment of a (1-&gt;4)-alpha-D-glucan chain to a primary hydroxy group in a similar glucan chain.</text>
        <dbReference type="EC" id="2.4.1.18"/>
    </reaction>
</comment>
<protein>
    <recommendedName>
        <fullName evidence="9">1,4-alpha-glucan branching enzyme GlgB</fullName>
        <ecNumber evidence="9">2.4.1.18</ecNumber>
    </recommendedName>
    <alternativeName>
        <fullName evidence="9">1,4-alpha-D-glucan:1,4-alpha-D-glucan 6-glucosyl-transferase</fullName>
    </alternativeName>
    <alternativeName>
        <fullName evidence="9">Alpha-(1-&gt;4)-glucan branching enzyme</fullName>
    </alternativeName>
    <alternativeName>
        <fullName evidence="9">Glycogen branching enzyme</fullName>
        <shortName evidence="9">BE</shortName>
    </alternativeName>
</protein>
<organism evidence="13 14">
    <name type="scientific">Knoellia subterranea KCTC 19937</name>
    <dbReference type="NCBI Taxonomy" id="1385521"/>
    <lineage>
        <taxon>Bacteria</taxon>
        <taxon>Bacillati</taxon>
        <taxon>Actinomycetota</taxon>
        <taxon>Actinomycetes</taxon>
        <taxon>Micrococcales</taxon>
        <taxon>Intrasporangiaceae</taxon>
        <taxon>Knoellia</taxon>
    </lineage>
</organism>
<comment type="function">
    <text evidence="9">Catalyzes the formation of the alpha-1,6-glucosidic linkages in glycogen by scission of a 1,4-alpha-linked oligosaccharide from growing alpha-1,4-glucan chains and the subsequent attachment of the oligosaccharide to the alpha-1,6 position.</text>
</comment>
<dbReference type="UniPathway" id="UPA00164"/>
<evidence type="ECO:0000256" key="6">
    <source>
        <dbReference type="ARBA" id="ARBA00022679"/>
    </source>
</evidence>
<keyword evidence="14" id="KW-1185">Reference proteome</keyword>
<dbReference type="InterPro" id="IPR054169">
    <property type="entry name" value="GlgB_N"/>
</dbReference>
<dbReference type="SMART" id="SM00642">
    <property type="entry name" value="Aamy"/>
    <property type="match status" value="1"/>
</dbReference>
<evidence type="ECO:0000256" key="1">
    <source>
        <dbReference type="ARBA" id="ARBA00000826"/>
    </source>
</evidence>
<dbReference type="GO" id="GO:0005829">
    <property type="term" value="C:cytosol"/>
    <property type="evidence" value="ECO:0007669"/>
    <property type="project" value="TreeGrafter"/>
</dbReference>
<comment type="caution">
    <text evidence="13">The sequence shown here is derived from an EMBL/GenBank/DDBJ whole genome shotgun (WGS) entry which is preliminary data.</text>
</comment>
<keyword evidence="8 9" id="KW-0119">Carbohydrate metabolism</keyword>
<dbReference type="SUPFAM" id="SSF81296">
    <property type="entry name" value="E set domains"/>
    <property type="match status" value="2"/>
</dbReference>
<dbReference type="CDD" id="cd02855">
    <property type="entry name" value="E_set_GBE_prok_N"/>
    <property type="match status" value="1"/>
</dbReference>
<dbReference type="NCBIfam" id="NF008967">
    <property type="entry name" value="PRK12313.1"/>
    <property type="match status" value="1"/>
</dbReference>
<evidence type="ECO:0000313" key="13">
    <source>
        <dbReference type="EMBL" id="KGN39280.1"/>
    </source>
</evidence>
<reference evidence="13 14" key="1">
    <citation type="submission" date="2013-08" db="EMBL/GenBank/DDBJ databases">
        <title>The genome sequence of Knoellia subterranea.</title>
        <authorList>
            <person name="Zhu W."/>
            <person name="Wang G."/>
        </authorList>
    </citation>
    <scope>NUCLEOTIDE SEQUENCE [LARGE SCALE GENOMIC DNA]</scope>
    <source>
        <strain evidence="13 14">KCTC 19937</strain>
    </source>
</reference>
<name>A0A0A0JPA9_9MICO</name>
<dbReference type="InterPro" id="IPR013780">
    <property type="entry name" value="Glyco_hydro_b"/>
</dbReference>
<dbReference type="HAMAP" id="MF_00685">
    <property type="entry name" value="GlgB"/>
    <property type="match status" value="1"/>
</dbReference>
<dbReference type="EC" id="2.4.1.18" evidence="9"/>
<dbReference type="Proteomes" id="UP000030011">
    <property type="component" value="Unassembled WGS sequence"/>
</dbReference>
<dbReference type="Pfam" id="PF00128">
    <property type="entry name" value="Alpha-amylase"/>
    <property type="match status" value="1"/>
</dbReference>
<dbReference type="CDD" id="cd11322">
    <property type="entry name" value="AmyAc_Glg_BE"/>
    <property type="match status" value="1"/>
</dbReference>
<keyword evidence="4 9" id="KW-0321">Glycogen metabolism</keyword>
<dbReference type="AlphaFoldDB" id="A0A0A0JPA9"/>
<evidence type="ECO:0000256" key="3">
    <source>
        <dbReference type="ARBA" id="ARBA00009000"/>
    </source>
</evidence>
<dbReference type="InterPro" id="IPR006407">
    <property type="entry name" value="GlgB"/>
</dbReference>
<feature type="active site" description="Nucleophile" evidence="9 10">
    <location>
        <position position="407"/>
    </location>
</feature>
<accession>A0A0A0JPA9</accession>
<comment type="pathway">
    <text evidence="2 9">Glycan biosynthesis; glycogen biosynthesis.</text>
</comment>